<comment type="caution">
    <text evidence="2">The sequence shown here is derived from an EMBL/GenBank/DDBJ whole genome shotgun (WGS) entry which is preliminary data.</text>
</comment>
<dbReference type="EMBL" id="VIIS01002228">
    <property type="protein sequence ID" value="KAF0286801.1"/>
    <property type="molecule type" value="Genomic_DNA"/>
</dbReference>
<reference evidence="2 3" key="1">
    <citation type="submission" date="2019-07" db="EMBL/GenBank/DDBJ databases">
        <title>Draft genome assembly of a fouling barnacle, Amphibalanus amphitrite (Darwin, 1854): The first reference genome for Thecostraca.</title>
        <authorList>
            <person name="Kim W."/>
        </authorList>
    </citation>
    <scope>NUCLEOTIDE SEQUENCE [LARGE SCALE GENOMIC DNA]</scope>
    <source>
        <strain evidence="2">SNU_AA5</strain>
        <tissue evidence="2">Soma without cirri and trophi</tissue>
    </source>
</reference>
<dbReference type="OrthoDB" id="6385150at2759"/>
<evidence type="ECO:0000256" key="1">
    <source>
        <dbReference type="SAM" id="SignalP"/>
    </source>
</evidence>
<gene>
    <name evidence="2" type="ORF">FJT64_014736</name>
</gene>
<name>A0A6A4VAX2_AMPAM</name>
<protein>
    <submittedName>
        <fullName evidence="2">Uncharacterized protein</fullName>
    </submittedName>
</protein>
<keyword evidence="3" id="KW-1185">Reference proteome</keyword>
<organism evidence="2 3">
    <name type="scientific">Amphibalanus amphitrite</name>
    <name type="common">Striped barnacle</name>
    <name type="synonym">Balanus amphitrite</name>
    <dbReference type="NCBI Taxonomy" id="1232801"/>
    <lineage>
        <taxon>Eukaryota</taxon>
        <taxon>Metazoa</taxon>
        <taxon>Ecdysozoa</taxon>
        <taxon>Arthropoda</taxon>
        <taxon>Crustacea</taxon>
        <taxon>Multicrustacea</taxon>
        <taxon>Cirripedia</taxon>
        <taxon>Thoracica</taxon>
        <taxon>Thoracicalcarea</taxon>
        <taxon>Balanomorpha</taxon>
        <taxon>Balanoidea</taxon>
        <taxon>Balanidae</taxon>
        <taxon>Amphibalaninae</taxon>
        <taxon>Amphibalanus</taxon>
    </lineage>
</organism>
<keyword evidence="1" id="KW-0732">Signal</keyword>
<dbReference type="Proteomes" id="UP000440578">
    <property type="component" value="Unassembled WGS sequence"/>
</dbReference>
<accession>A0A6A4VAX2</accession>
<feature type="signal peptide" evidence="1">
    <location>
        <begin position="1"/>
        <end position="25"/>
    </location>
</feature>
<sequence>MSPRALIPVALLAALLAASVLVADGAKHGKPARLVPGQEEWPERVGCPTGYVPDLRPKALKQRRPGYIVCAKGNIENCVHGTFWYLLDRRFCFKCNCINGKADCLSYTCPPPKPIFPTSKRYQCRRDQVKECPKSSCTFLARDHRCVFCDCH</sequence>
<proteinExistence type="predicted"/>
<evidence type="ECO:0000313" key="3">
    <source>
        <dbReference type="Proteomes" id="UP000440578"/>
    </source>
</evidence>
<feature type="chain" id="PRO_5025404125" evidence="1">
    <location>
        <begin position="26"/>
        <end position="152"/>
    </location>
</feature>
<dbReference type="AlphaFoldDB" id="A0A6A4VAX2"/>
<evidence type="ECO:0000313" key="2">
    <source>
        <dbReference type="EMBL" id="KAF0286801.1"/>
    </source>
</evidence>